<accession>A0A498M6I5</accession>
<dbReference type="Pfam" id="PF25273">
    <property type="entry name" value="DUF7869"/>
    <property type="match status" value="1"/>
</dbReference>
<dbReference type="Proteomes" id="UP000290572">
    <property type="component" value="Unassembled WGS sequence"/>
</dbReference>
<gene>
    <name evidence="2" type="ORF">ROHU_028449</name>
</gene>
<protein>
    <recommendedName>
        <fullName evidence="1">DUF7869 domain-containing protein</fullName>
    </recommendedName>
</protein>
<dbReference type="PANTHER" id="PTHR34415:SF1">
    <property type="entry name" value="INTEGRASE CATALYTIC DOMAIN-CONTAINING PROTEIN"/>
    <property type="match status" value="1"/>
</dbReference>
<dbReference type="AlphaFoldDB" id="A0A498M6I5"/>
<dbReference type="EMBL" id="QBIY01012873">
    <property type="protein sequence ID" value="RXN14824.1"/>
    <property type="molecule type" value="Genomic_DNA"/>
</dbReference>
<sequence>MYTWLEYENSKDSNIVASALQHYFTTVARDDLHQCQGLHLFSDSCYGQNKNINVLSMLFALHSQLYPQLNITYFFPIRGHSFLPADRVFGRIEQDIQKQTTILLPEEYNNILQKHGTVYRYGKDWQCYDFKEAAARFTAAQRSFKISEARVLQISGDKLGFKPVFAGEFCQHSVLKRGKRWCQFKPAPPDVNCVKEAKRTDVLKLLGELGVPKAVQEFYENNLASDGDKDIEQDLEDGEDE</sequence>
<keyword evidence="3" id="KW-1185">Reference proteome</keyword>
<evidence type="ECO:0000259" key="1">
    <source>
        <dbReference type="Pfam" id="PF25273"/>
    </source>
</evidence>
<organism evidence="2 3">
    <name type="scientific">Labeo rohita</name>
    <name type="common">Indian major carp</name>
    <name type="synonym">Cyprinus rohita</name>
    <dbReference type="NCBI Taxonomy" id="84645"/>
    <lineage>
        <taxon>Eukaryota</taxon>
        <taxon>Metazoa</taxon>
        <taxon>Chordata</taxon>
        <taxon>Craniata</taxon>
        <taxon>Vertebrata</taxon>
        <taxon>Euteleostomi</taxon>
        <taxon>Actinopterygii</taxon>
        <taxon>Neopterygii</taxon>
        <taxon>Teleostei</taxon>
        <taxon>Ostariophysi</taxon>
        <taxon>Cypriniformes</taxon>
        <taxon>Cyprinidae</taxon>
        <taxon>Labeoninae</taxon>
        <taxon>Labeonini</taxon>
        <taxon>Labeo</taxon>
    </lineage>
</organism>
<dbReference type="PANTHER" id="PTHR34415">
    <property type="entry name" value="INTEGRASE CATALYTIC DOMAIN-CONTAINING PROTEIN"/>
    <property type="match status" value="1"/>
</dbReference>
<proteinExistence type="predicted"/>
<evidence type="ECO:0000313" key="2">
    <source>
        <dbReference type="EMBL" id="RXN14824.1"/>
    </source>
</evidence>
<evidence type="ECO:0000313" key="3">
    <source>
        <dbReference type="Proteomes" id="UP000290572"/>
    </source>
</evidence>
<reference evidence="2 3" key="1">
    <citation type="submission" date="2018-03" db="EMBL/GenBank/DDBJ databases">
        <title>Draft genome sequence of Rohu Carp (Labeo rohita).</title>
        <authorList>
            <person name="Das P."/>
            <person name="Kushwaha B."/>
            <person name="Joshi C.G."/>
            <person name="Kumar D."/>
            <person name="Nagpure N.S."/>
            <person name="Sahoo L."/>
            <person name="Das S.P."/>
            <person name="Bit A."/>
            <person name="Patnaik S."/>
            <person name="Meher P.K."/>
            <person name="Jayasankar P."/>
            <person name="Koringa P.G."/>
            <person name="Patel N.V."/>
            <person name="Hinsu A.T."/>
            <person name="Kumar R."/>
            <person name="Pandey M."/>
            <person name="Agarwal S."/>
            <person name="Srivastava S."/>
            <person name="Singh M."/>
            <person name="Iquebal M.A."/>
            <person name="Jaiswal S."/>
            <person name="Angadi U.B."/>
            <person name="Kumar N."/>
            <person name="Raza M."/>
            <person name="Shah T.M."/>
            <person name="Rai A."/>
            <person name="Jena J.K."/>
        </authorList>
    </citation>
    <scope>NUCLEOTIDE SEQUENCE [LARGE SCALE GENOMIC DNA]</scope>
    <source>
        <strain evidence="2">DASCIFA01</strain>
        <tissue evidence="2">Testis</tissue>
    </source>
</reference>
<comment type="caution">
    <text evidence="2">The sequence shown here is derived from an EMBL/GenBank/DDBJ whole genome shotgun (WGS) entry which is preliminary data.</text>
</comment>
<dbReference type="InterPro" id="IPR057191">
    <property type="entry name" value="DUF7869"/>
</dbReference>
<name>A0A498M6I5_LABRO</name>
<feature type="domain" description="DUF7869" evidence="1">
    <location>
        <begin position="3"/>
        <end position="132"/>
    </location>
</feature>